<proteinExistence type="predicted"/>
<dbReference type="AlphaFoldDB" id="A0AAW1W0F8"/>
<evidence type="ECO:0000313" key="3">
    <source>
        <dbReference type="Proteomes" id="UP001457282"/>
    </source>
</evidence>
<organism evidence="2 3">
    <name type="scientific">Rubus argutus</name>
    <name type="common">Southern blackberry</name>
    <dbReference type="NCBI Taxonomy" id="59490"/>
    <lineage>
        <taxon>Eukaryota</taxon>
        <taxon>Viridiplantae</taxon>
        <taxon>Streptophyta</taxon>
        <taxon>Embryophyta</taxon>
        <taxon>Tracheophyta</taxon>
        <taxon>Spermatophyta</taxon>
        <taxon>Magnoliopsida</taxon>
        <taxon>eudicotyledons</taxon>
        <taxon>Gunneridae</taxon>
        <taxon>Pentapetalae</taxon>
        <taxon>rosids</taxon>
        <taxon>fabids</taxon>
        <taxon>Rosales</taxon>
        <taxon>Rosaceae</taxon>
        <taxon>Rosoideae</taxon>
        <taxon>Rosoideae incertae sedis</taxon>
        <taxon>Rubus</taxon>
    </lineage>
</organism>
<accession>A0AAW1W0F8</accession>
<protein>
    <submittedName>
        <fullName evidence="2">Uncharacterized protein</fullName>
    </submittedName>
</protein>
<keyword evidence="3" id="KW-1185">Reference proteome</keyword>
<dbReference type="EMBL" id="JBEDUW010000007">
    <property type="protein sequence ID" value="KAK9913757.1"/>
    <property type="molecule type" value="Genomic_DNA"/>
</dbReference>
<dbReference type="Proteomes" id="UP001457282">
    <property type="component" value="Unassembled WGS sequence"/>
</dbReference>
<name>A0AAW1W0F8_RUBAR</name>
<evidence type="ECO:0000256" key="1">
    <source>
        <dbReference type="SAM" id="MobiDB-lite"/>
    </source>
</evidence>
<evidence type="ECO:0000313" key="2">
    <source>
        <dbReference type="EMBL" id="KAK9913757.1"/>
    </source>
</evidence>
<feature type="region of interest" description="Disordered" evidence="1">
    <location>
        <begin position="1"/>
        <end position="33"/>
    </location>
</feature>
<feature type="compositionally biased region" description="Pro residues" evidence="1">
    <location>
        <begin position="1"/>
        <end position="15"/>
    </location>
</feature>
<comment type="caution">
    <text evidence="2">The sequence shown here is derived from an EMBL/GenBank/DDBJ whole genome shotgun (WGS) entry which is preliminary data.</text>
</comment>
<sequence length="208" mass="22872">MPPRRSPSQLAPPPATQTTDLFPPPQLTNRDHHQPATTVVPRLLTSSADWNSSKSEPHHFLSSPDVLPDLLADISGLLRAQPCLLHRFTLARADHLPLPPTPSRCPEPRPVLPNLLADISGLLRAQPCLLHRFTLARADHLPLSPTPSRCPEPRPVHRSIIDPIWFRMLYVGRVEGLASSLTIGSTKCRFGPMGGAKSNADDRVLFTC</sequence>
<gene>
    <name evidence="2" type="ORF">M0R45_037566</name>
</gene>
<reference evidence="2 3" key="1">
    <citation type="journal article" date="2023" name="G3 (Bethesda)">
        <title>A chromosome-length genome assembly and annotation of blackberry (Rubus argutus, cv. 'Hillquist').</title>
        <authorList>
            <person name="Bruna T."/>
            <person name="Aryal R."/>
            <person name="Dudchenko O."/>
            <person name="Sargent D.J."/>
            <person name="Mead D."/>
            <person name="Buti M."/>
            <person name="Cavallini A."/>
            <person name="Hytonen T."/>
            <person name="Andres J."/>
            <person name="Pham M."/>
            <person name="Weisz D."/>
            <person name="Mascagni F."/>
            <person name="Usai G."/>
            <person name="Natali L."/>
            <person name="Bassil N."/>
            <person name="Fernandez G.E."/>
            <person name="Lomsadze A."/>
            <person name="Armour M."/>
            <person name="Olukolu B."/>
            <person name="Poorten T."/>
            <person name="Britton C."/>
            <person name="Davik J."/>
            <person name="Ashrafi H."/>
            <person name="Aiden E.L."/>
            <person name="Borodovsky M."/>
            <person name="Worthington M."/>
        </authorList>
    </citation>
    <scope>NUCLEOTIDE SEQUENCE [LARGE SCALE GENOMIC DNA]</scope>
    <source>
        <strain evidence="2">PI 553951</strain>
    </source>
</reference>